<dbReference type="PROSITE" id="PS51677">
    <property type="entry name" value="NODB"/>
    <property type="match status" value="1"/>
</dbReference>
<accession>A0A8J3BBN9</accession>
<dbReference type="Gene3D" id="3.20.20.370">
    <property type="entry name" value="Glycoside hydrolase/deacetylase"/>
    <property type="match status" value="1"/>
</dbReference>
<dbReference type="PANTHER" id="PTHR10587:SF80">
    <property type="entry name" value="CHITOOLIGOSACCHARIDE DEACETYLASE"/>
    <property type="match status" value="1"/>
</dbReference>
<proteinExistence type="predicted"/>
<dbReference type="CDD" id="cd10950">
    <property type="entry name" value="CE4_BsYlxY_like"/>
    <property type="match status" value="1"/>
</dbReference>
<dbReference type="SUPFAM" id="SSF88713">
    <property type="entry name" value="Glycoside hydrolase/deacetylase"/>
    <property type="match status" value="1"/>
</dbReference>
<dbReference type="GO" id="GO:0005975">
    <property type="term" value="P:carbohydrate metabolic process"/>
    <property type="evidence" value="ECO:0007669"/>
    <property type="project" value="InterPro"/>
</dbReference>
<keyword evidence="3" id="KW-1185">Reference proteome</keyword>
<organism evidence="2 3">
    <name type="scientific">Calditerricola satsumensis</name>
    <dbReference type="NCBI Taxonomy" id="373054"/>
    <lineage>
        <taxon>Bacteria</taxon>
        <taxon>Bacillati</taxon>
        <taxon>Bacillota</taxon>
        <taxon>Bacilli</taxon>
        <taxon>Bacillales</taxon>
        <taxon>Bacillaceae</taxon>
        <taxon>Calditerricola</taxon>
    </lineage>
</organism>
<sequence length="343" mass="38077">MRSRRERRDRRDAGRFAVALLVAFCVLWALASRGPIDRYGAALAPAAPKEPVDEEWMAKVRQLAAARRVPPVDARLDPVWKAIPGYNGLEVDVEQSYWKSRAMGVVSAEALVYRQVPPKVQLDDLMPAPIYKGNPQKPVVALMVNVSWGTEWIEPMLDILRREGVRATFFLDGSWVAKNPDVAKRIAAAGHEIGNHGYSHPLFSRVSTARIEQEIARTNEVIERTVGVRPSLLAPPAGDYDERTVRLAWQAFGMKTILWTLDTVDWKRPPETAIVQRIVPRVHGGALILMHPTEPTVKALPALIRGIRAKELIPSTVSDCLSPERVTVPFPPTENQGSSGVGF</sequence>
<dbReference type="Proteomes" id="UP000637720">
    <property type="component" value="Unassembled WGS sequence"/>
</dbReference>
<dbReference type="PANTHER" id="PTHR10587">
    <property type="entry name" value="GLYCOSYL TRANSFERASE-RELATED"/>
    <property type="match status" value="1"/>
</dbReference>
<dbReference type="RefSeq" id="WP_188817132.1">
    <property type="nucleotide sequence ID" value="NZ_BMOF01000019.1"/>
</dbReference>
<dbReference type="AlphaFoldDB" id="A0A8J3BBN9"/>
<evidence type="ECO:0000313" key="2">
    <source>
        <dbReference type="EMBL" id="GGJ99358.1"/>
    </source>
</evidence>
<dbReference type="GO" id="GO:0016020">
    <property type="term" value="C:membrane"/>
    <property type="evidence" value="ECO:0007669"/>
    <property type="project" value="TreeGrafter"/>
</dbReference>
<reference evidence="2" key="1">
    <citation type="journal article" date="2014" name="Int. J. Syst. Evol. Microbiol.">
        <title>Complete genome sequence of Corynebacterium casei LMG S-19264T (=DSM 44701T), isolated from a smear-ripened cheese.</title>
        <authorList>
            <consortium name="US DOE Joint Genome Institute (JGI-PGF)"/>
            <person name="Walter F."/>
            <person name="Albersmeier A."/>
            <person name="Kalinowski J."/>
            <person name="Ruckert C."/>
        </authorList>
    </citation>
    <scope>NUCLEOTIDE SEQUENCE</scope>
    <source>
        <strain evidence="2">JCM 14719</strain>
    </source>
</reference>
<evidence type="ECO:0000259" key="1">
    <source>
        <dbReference type="PROSITE" id="PS51677"/>
    </source>
</evidence>
<dbReference type="InterPro" id="IPR050248">
    <property type="entry name" value="Polysacc_deacetylase_ArnD"/>
</dbReference>
<dbReference type="InterPro" id="IPR002509">
    <property type="entry name" value="NODB_dom"/>
</dbReference>
<name>A0A8J3BBN9_9BACI</name>
<dbReference type="InterPro" id="IPR011330">
    <property type="entry name" value="Glyco_hydro/deAcase_b/a-brl"/>
</dbReference>
<evidence type="ECO:0000313" key="3">
    <source>
        <dbReference type="Proteomes" id="UP000637720"/>
    </source>
</evidence>
<feature type="domain" description="NodB homology" evidence="1">
    <location>
        <begin position="138"/>
        <end position="318"/>
    </location>
</feature>
<dbReference type="GO" id="GO:0016810">
    <property type="term" value="F:hydrolase activity, acting on carbon-nitrogen (but not peptide) bonds"/>
    <property type="evidence" value="ECO:0007669"/>
    <property type="project" value="InterPro"/>
</dbReference>
<dbReference type="Pfam" id="PF01522">
    <property type="entry name" value="Polysacc_deac_1"/>
    <property type="match status" value="1"/>
</dbReference>
<gene>
    <name evidence="2" type="primary">ylxY</name>
    <name evidence="2" type="ORF">GCM10007043_11820</name>
</gene>
<protein>
    <recommendedName>
        <fullName evidence="1">NodB homology domain-containing protein</fullName>
    </recommendedName>
</protein>
<comment type="caution">
    <text evidence="2">The sequence shown here is derived from an EMBL/GenBank/DDBJ whole genome shotgun (WGS) entry which is preliminary data.</text>
</comment>
<reference evidence="2" key="2">
    <citation type="submission" date="2020-09" db="EMBL/GenBank/DDBJ databases">
        <authorList>
            <person name="Sun Q."/>
            <person name="Ohkuma M."/>
        </authorList>
    </citation>
    <scope>NUCLEOTIDE SEQUENCE</scope>
    <source>
        <strain evidence="2">JCM 14719</strain>
    </source>
</reference>
<dbReference type="EMBL" id="BMOF01000019">
    <property type="protein sequence ID" value="GGJ99358.1"/>
    <property type="molecule type" value="Genomic_DNA"/>
</dbReference>